<keyword evidence="11" id="KW-1185">Reference proteome</keyword>
<dbReference type="PANTHER" id="PTHR11972:SF155">
    <property type="entry name" value="FERRIC REDUCTION OXIDASE 8, MITOCHONDRIAL"/>
    <property type="match status" value="1"/>
</dbReference>
<feature type="transmembrane region" description="Helical" evidence="8">
    <location>
        <begin position="107"/>
        <end position="130"/>
    </location>
</feature>
<feature type="transmembrane region" description="Helical" evidence="8">
    <location>
        <begin position="158"/>
        <end position="178"/>
    </location>
</feature>
<evidence type="ECO:0000256" key="4">
    <source>
        <dbReference type="ARBA" id="ARBA00022827"/>
    </source>
</evidence>
<evidence type="ECO:0000259" key="9">
    <source>
        <dbReference type="PROSITE" id="PS51384"/>
    </source>
</evidence>
<keyword evidence="2" id="KW-0285">Flavoprotein</keyword>
<dbReference type="EMBL" id="JAMFTS010000005">
    <property type="protein sequence ID" value="KAJ4751914.1"/>
    <property type="molecule type" value="Genomic_DNA"/>
</dbReference>
<organism evidence="10 11">
    <name type="scientific">Rhynchospora pubera</name>
    <dbReference type="NCBI Taxonomy" id="906938"/>
    <lineage>
        <taxon>Eukaryota</taxon>
        <taxon>Viridiplantae</taxon>
        <taxon>Streptophyta</taxon>
        <taxon>Embryophyta</taxon>
        <taxon>Tracheophyta</taxon>
        <taxon>Spermatophyta</taxon>
        <taxon>Magnoliopsida</taxon>
        <taxon>Liliopsida</taxon>
        <taxon>Poales</taxon>
        <taxon>Cyperaceae</taxon>
        <taxon>Cyperoideae</taxon>
        <taxon>Rhynchosporeae</taxon>
        <taxon>Rhynchospora</taxon>
    </lineage>
</organism>
<feature type="transmembrane region" description="Helical" evidence="8">
    <location>
        <begin position="199"/>
        <end position="221"/>
    </location>
</feature>
<feature type="transmembrane region" description="Helical" evidence="8">
    <location>
        <begin position="7"/>
        <end position="28"/>
    </location>
</feature>
<dbReference type="AlphaFoldDB" id="A0AAV8CAL0"/>
<feature type="transmembrane region" description="Helical" evidence="8">
    <location>
        <begin position="241"/>
        <end position="261"/>
    </location>
</feature>
<dbReference type="CDD" id="cd06186">
    <property type="entry name" value="NOX_Duox_like_FAD_NADP"/>
    <property type="match status" value="1"/>
</dbReference>
<dbReference type="InterPro" id="IPR013112">
    <property type="entry name" value="FAD-bd_8"/>
</dbReference>
<feature type="transmembrane region" description="Helical" evidence="8">
    <location>
        <begin position="540"/>
        <end position="565"/>
    </location>
</feature>
<evidence type="ECO:0000313" key="11">
    <source>
        <dbReference type="Proteomes" id="UP001140206"/>
    </source>
</evidence>
<keyword evidence="6" id="KW-0560">Oxidoreductase</keyword>
<dbReference type="InterPro" id="IPR000778">
    <property type="entry name" value="Cyt_b245_heavy_chain"/>
</dbReference>
<dbReference type="Gene3D" id="3.40.50.80">
    <property type="entry name" value="Nucleotide-binding domain of ferredoxin-NADP reductase (FNR) module"/>
    <property type="match status" value="2"/>
</dbReference>
<dbReference type="PANTHER" id="PTHR11972">
    <property type="entry name" value="NADPH OXIDASE"/>
    <property type="match status" value="1"/>
</dbReference>
<name>A0AAV8CAL0_9POAL</name>
<evidence type="ECO:0000256" key="5">
    <source>
        <dbReference type="ARBA" id="ARBA00022989"/>
    </source>
</evidence>
<keyword evidence="3 8" id="KW-0812">Transmembrane</keyword>
<evidence type="ECO:0000256" key="6">
    <source>
        <dbReference type="ARBA" id="ARBA00023002"/>
    </source>
</evidence>
<proteinExistence type="predicted"/>
<dbReference type="InterPro" id="IPR050369">
    <property type="entry name" value="RBOH/FRE"/>
</dbReference>
<dbReference type="InterPro" id="IPR039261">
    <property type="entry name" value="FNR_nucleotide-bd"/>
</dbReference>
<comment type="caution">
    <text evidence="10">The sequence shown here is derived from an EMBL/GenBank/DDBJ whole genome shotgun (WGS) entry which is preliminary data.</text>
</comment>
<keyword evidence="4" id="KW-0274">FAD</keyword>
<dbReference type="Pfam" id="PF01794">
    <property type="entry name" value="Ferric_reduct"/>
    <property type="match status" value="1"/>
</dbReference>
<dbReference type="PRINTS" id="PR00466">
    <property type="entry name" value="GP91PHOX"/>
</dbReference>
<dbReference type="Proteomes" id="UP001140206">
    <property type="component" value="Chromosome 5"/>
</dbReference>
<accession>A0AAV8CAL0</accession>
<dbReference type="GO" id="GO:0000293">
    <property type="term" value="F:ferric-chelate reductase activity"/>
    <property type="evidence" value="ECO:0007669"/>
    <property type="project" value="TreeGrafter"/>
</dbReference>
<dbReference type="PROSITE" id="PS51384">
    <property type="entry name" value="FAD_FR"/>
    <property type="match status" value="1"/>
</dbReference>
<keyword evidence="7 8" id="KW-0472">Membrane</keyword>
<dbReference type="SUPFAM" id="SSF63380">
    <property type="entry name" value="Riboflavin synthase domain-like"/>
    <property type="match status" value="1"/>
</dbReference>
<dbReference type="Pfam" id="PF08030">
    <property type="entry name" value="NAD_binding_6"/>
    <property type="match status" value="1"/>
</dbReference>
<evidence type="ECO:0000256" key="1">
    <source>
        <dbReference type="ARBA" id="ARBA00004141"/>
    </source>
</evidence>
<comment type="subcellular location">
    <subcellularLocation>
        <location evidence="1">Membrane</location>
        <topology evidence="1">Multi-pass membrane protein</topology>
    </subcellularLocation>
</comment>
<dbReference type="SUPFAM" id="SSF52343">
    <property type="entry name" value="Ferredoxin reductase-like, C-terminal NADP-linked domain"/>
    <property type="match status" value="1"/>
</dbReference>
<gene>
    <name evidence="10" type="ORF">LUZ62_086319</name>
</gene>
<dbReference type="InterPro" id="IPR017927">
    <property type="entry name" value="FAD-bd_FR_type"/>
</dbReference>
<dbReference type="SFLD" id="SFLDG01168">
    <property type="entry name" value="Ferric_reductase_subgroup_(FRE"/>
    <property type="match status" value="1"/>
</dbReference>
<dbReference type="InterPro" id="IPR013121">
    <property type="entry name" value="Fe_red_NAD-bd_6"/>
</dbReference>
<feature type="transmembrane region" description="Helical" evidence="8">
    <location>
        <begin position="268"/>
        <end position="285"/>
    </location>
</feature>
<evidence type="ECO:0000313" key="10">
    <source>
        <dbReference type="EMBL" id="KAJ4751914.1"/>
    </source>
</evidence>
<reference evidence="10" key="1">
    <citation type="submission" date="2022-08" db="EMBL/GenBank/DDBJ databases">
        <authorList>
            <person name="Marques A."/>
        </authorList>
    </citation>
    <scope>NUCLEOTIDE SEQUENCE</scope>
    <source>
        <strain evidence="10">RhyPub2mFocal</strain>
        <tissue evidence="10">Leaves</tissue>
    </source>
</reference>
<evidence type="ECO:0000256" key="2">
    <source>
        <dbReference type="ARBA" id="ARBA00022630"/>
    </source>
</evidence>
<feature type="domain" description="FAD-binding FR-type" evidence="9">
    <location>
        <begin position="303"/>
        <end position="423"/>
    </location>
</feature>
<feature type="transmembrane region" description="Helical" evidence="8">
    <location>
        <begin position="291"/>
        <end position="308"/>
    </location>
</feature>
<keyword evidence="5 8" id="KW-1133">Transmembrane helix</keyword>
<evidence type="ECO:0000256" key="3">
    <source>
        <dbReference type="ARBA" id="ARBA00022692"/>
    </source>
</evidence>
<dbReference type="InterPro" id="IPR017938">
    <property type="entry name" value="Riboflavin_synthase-like_b-brl"/>
</dbReference>
<feature type="transmembrane region" description="Helical" evidence="8">
    <location>
        <begin position="585"/>
        <end position="606"/>
    </location>
</feature>
<dbReference type="SFLD" id="SFLDS00052">
    <property type="entry name" value="Ferric_Reductase_Domain"/>
    <property type="match status" value="1"/>
</dbReference>
<evidence type="ECO:0000256" key="7">
    <source>
        <dbReference type="ARBA" id="ARBA00023136"/>
    </source>
</evidence>
<feature type="transmembrane region" description="Helical" evidence="8">
    <location>
        <begin position="54"/>
        <end position="75"/>
    </location>
</feature>
<dbReference type="GO" id="GO:0005886">
    <property type="term" value="C:plasma membrane"/>
    <property type="evidence" value="ECO:0007669"/>
    <property type="project" value="TreeGrafter"/>
</dbReference>
<protein>
    <submittedName>
        <fullName evidence="10">Ferric reduction oxidase 8</fullName>
    </submittedName>
</protein>
<sequence length="712" mass="80373">MAQNSAYLLALKFSMGLLVAAWISFWILKPTKTWKKAWHSAEDLANDTFMRDSGLNVVVFCFPVVGFAILSFIYVHSSEKEKIRNKTSLTTHFRVAFSKPVILKSPIGVVSLGELSGAMLFVAFLVWTYYSNVSSDFKKLAPYAPLKLSRQQLKVMHMGVRVGSLSEICLAVLLFPILRGMSLFRVFGIEFEAAVRYHTWIANALALFCTLHGIIIMSIWGQKKRLLAEVTSWQKIGRVNVAGAISLITIIIIWISSLPVIRRKYFRTFYITHHLYIVFISFFLLHAGDKHFYLVLSGVLLFALDKILRLIQSRRETCIVSAHVLPCRAVELILPKDPGMKYSPMSTIFLKIPSISRFEWHPFSITSSCYKNEEHLSVLIKSQGQWTSELYSKISSIKDEEFGQLKSLSTVGVDGPYGPEHLLHHRYYNLVLIAGGSGITPFMSILNEISSKDSTTNWHPTNIVLIYCVKQVQDISMLTPILPILCQPTAEITNFRLKIFVTQEQGSTITAFEVLNKPPQVIKMLPSTTKRSVGITQEGLIWRAIIVALAFVIFLISMVLLSDIFVHQVHGKPSRKSNPSWINDLLLFAAFVIAMSCSAVASITFAQRKLRNDRRAMEIPKKFIEEPMGTTDKKSGFLFEPEIYLGKRPNLSDVLSDLTNKIRDESIGVFVCGPESMKVSVASFCKNHTKISCKNGLSRSVHFHSSYFSRQE</sequence>
<evidence type="ECO:0000256" key="8">
    <source>
        <dbReference type="SAM" id="Phobius"/>
    </source>
</evidence>
<dbReference type="Pfam" id="PF08022">
    <property type="entry name" value="FAD_binding_8"/>
    <property type="match status" value="1"/>
</dbReference>
<dbReference type="InterPro" id="IPR013130">
    <property type="entry name" value="Fe3_Rdtase_TM_dom"/>
</dbReference>